<dbReference type="SMART" id="SM01017">
    <property type="entry name" value="Arrestin_C"/>
    <property type="match status" value="1"/>
</dbReference>
<dbReference type="PANTHER" id="PTHR11188">
    <property type="entry name" value="ARRESTIN DOMAIN CONTAINING PROTEIN"/>
    <property type="match status" value="1"/>
</dbReference>
<dbReference type="InterPro" id="IPR011021">
    <property type="entry name" value="Arrestin-like_N"/>
</dbReference>
<dbReference type="PANTHER" id="PTHR11188:SF176">
    <property type="entry name" value="ARRESTIN DOMAIN-CONTAINING PROTEIN 1"/>
    <property type="match status" value="1"/>
</dbReference>
<dbReference type="Pfam" id="PF02752">
    <property type="entry name" value="Arrestin_C"/>
    <property type="match status" value="1"/>
</dbReference>
<accession>A0A7I8WA94</accession>
<name>A0A7I8WA94_9ANNE</name>
<comment type="caution">
    <text evidence="3">The sequence shown here is derived from an EMBL/GenBank/DDBJ whole genome shotgun (WGS) entry which is preliminary data.</text>
</comment>
<dbReference type="EMBL" id="CAJFCJ010000024">
    <property type="protein sequence ID" value="CAD5125063.1"/>
    <property type="molecule type" value="Genomic_DNA"/>
</dbReference>
<dbReference type="OrthoDB" id="2333384at2759"/>
<evidence type="ECO:0000313" key="4">
    <source>
        <dbReference type="Proteomes" id="UP000549394"/>
    </source>
</evidence>
<dbReference type="GO" id="GO:0015031">
    <property type="term" value="P:protein transport"/>
    <property type="evidence" value="ECO:0007669"/>
    <property type="project" value="TreeGrafter"/>
</dbReference>
<feature type="domain" description="Arrestin C-terminal-like" evidence="2">
    <location>
        <begin position="173"/>
        <end position="303"/>
    </location>
</feature>
<evidence type="ECO:0000256" key="1">
    <source>
        <dbReference type="ARBA" id="ARBA00005298"/>
    </source>
</evidence>
<dbReference type="InterPro" id="IPR014752">
    <property type="entry name" value="Arrestin-like_C"/>
</dbReference>
<protein>
    <submittedName>
        <fullName evidence="3">DgyrCDS13304</fullName>
    </submittedName>
</protein>
<dbReference type="InterPro" id="IPR014756">
    <property type="entry name" value="Ig_E-set"/>
</dbReference>
<dbReference type="GO" id="GO:0005737">
    <property type="term" value="C:cytoplasm"/>
    <property type="evidence" value="ECO:0007669"/>
    <property type="project" value="TreeGrafter"/>
</dbReference>
<keyword evidence="4" id="KW-1185">Reference proteome</keyword>
<dbReference type="Proteomes" id="UP000549394">
    <property type="component" value="Unassembled WGS sequence"/>
</dbReference>
<dbReference type="InterPro" id="IPR011022">
    <property type="entry name" value="Arrestin_C-like"/>
</dbReference>
<organism evidence="3 4">
    <name type="scientific">Dimorphilus gyrociliatus</name>
    <dbReference type="NCBI Taxonomy" id="2664684"/>
    <lineage>
        <taxon>Eukaryota</taxon>
        <taxon>Metazoa</taxon>
        <taxon>Spiralia</taxon>
        <taxon>Lophotrochozoa</taxon>
        <taxon>Annelida</taxon>
        <taxon>Polychaeta</taxon>
        <taxon>Polychaeta incertae sedis</taxon>
        <taxon>Dinophilidae</taxon>
        <taxon>Dimorphilus</taxon>
    </lineage>
</organism>
<dbReference type="SUPFAM" id="SSF81296">
    <property type="entry name" value="E set domains"/>
    <property type="match status" value="2"/>
</dbReference>
<dbReference type="AlphaFoldDB" id="A0A7I8WA94"/>
<gene>
    <name evidence="3" type="ORF">DGYR_LOCUS12509</name>
</gene>
<dbReference type="InterPro" id="IPR050357">
    <property type="entry name" value="Arrestin_domain-protein"/>
</dbReference>
<evidence type="ECO:0000259" key="2">
    <source>
        <dbReference type="SMART" id="SM01017"/>
    </source>
</evidence>
<comment type="similarity">
    <text evidence="1">Belongs to the arrestin family.</text>
</comment>
<proteinExistence type="inferred from homology"/>
<evidence type="ECO:0000313" key="3">
    <source>
        <dbReference type="EMBL" id="CAD5125063.1"/>
    </source>
</evidence>
<dbReference type="Pfam" id="PF00339">
    <property type="entry name" value="Arrestin_N"/>
    <property type="match status" value="1"/>
</dbReference>
<dbReference type="Gene3D" id="2.60.40.640">
    <property type="match status" value="2"/>
</dbReference>
<reference evidence="3 4" key="1">
    <citation type="submission" date="2020-08" db="EMBL/GenBank/DDBJ databases">
        <authorList>
            <person name="Hejnol A."/>
        </authorList>
    </citation>
    <scope>NUCLEOTIDE SEQUENCE [LARGE SCALE GENOMIC DNA]</scope>
</reference>
<sequence>MADEISLYINFNDSSYIEGEEVSGNVICELLDDLVIESLTLELYGYAKVKWPRPDSSQRSQPRHPFVLEEDYLNQRQILYKQGEKENEILVQSGTHKYPFRIQLPNVLPSTFLAEHGGIEYWARVKLERPWKHNHTVKKRITITSVVDLNSLPKMMTPVELNSEEHQTVMCCTLGQIVCSWYLERIGYLPGETIHFKGEVKNNSGRSTKRSKVVLMQNVRYYDQSGKTFHERKTLAMVSKGQVRARSTDRWKEKIKIPLDLPPTGLKSCSLIDLYYTLKFKVTVNRVQKITTNTDIVIGTIGLNQESPFSAEDSPAEPEVVDISYFV</sequence>